<feature type="domain" description="MvaI/BcnI restriction endonuclease" evidence="1">
    <location>
        <begin position="13"/>
        <end position="232"/>
    </location>
</feature>
<dbReference type="InterPro" id="IPR043005">
    <property type="entry name" value="MvaI_BcnI_rec"/>
</dbReference>
<proteinExistence type="predicted"/>
<dbReference type="Pfam" id="PF15515">
    <property type="entry name" value="MvaI_BcnI"/>
    <property type="match status" value="1"/>
</dbReference>
<organism evidence="2">
    <name type="scientific">marine metagenome</name>
    <dbReference type="NCBI Taxonomy" id="408172"/>
    <lineage>
        <taxon>unclassified sequences</taxon>
        <taxon>metagenomes</taxon>
        <taxon>ecological metagenomes</taxon>
    </lineage>
</organism>
<dbReference type="Gene3D" id="3.40.210.20">
    <property type="entry name" value="MvaI/BcnI restriction endonuclease, catalytic domain"/>
    <property type="match status" value="1"/>
</dbReference>
<accession>A0A382WJE3</accession>
<dbReference type="AlphaFoldDB" id="A0A382WJE3"/>
<evidence type="ECO:0000313" key="2">
    <source>
        <dbReference type="EMBL" id="SVD58435.1"/>
    </source>
</evidence>
<reference evidence="2" key="1">
    <citation type="submission" date="2018-05" db="EMBL/GenBank/DDBJ databases">
        <authorList>
            <person name="Lanie J.A."/>
            <person name="Ng W.-L."/>
            <person name="Kazmierczak K.M."/>
            <person name="Andrzejewski T.M."/>
            <person name="Davidsen T.M."/>
            <person name="Wayne K.J."/>
            <person name="Tettelin H."/>
            <person name="Glass J.I."/>
            <person name="Rusch D."/>
            <person name="Podicherti R."/>
            <person name="Tsui H.-C.T."/>
            <person name="Winkler M.E."/>
        </authorList>
    </citation>
    <scope>NUCLEOTIDE SEQUENCE</scope>
</reference>
<protein>
    <recommendedName>
        <fullName evidence="1">MvaI/BcnI restriction endonuclease domain-containing protein</fullName>
    </recommendedName>
</protein>
<dbReference type="InterPro" id="IPR029127">
    <property type="entry name" value="MvaI_BcnI"/>
</dbReference>
<dbReference type="Gene3D" id="3.30.70.3570">
    <property type="entry name" value="MvaI/BcnI restriction endonuclease, recognition domain"/>
    <property type="match status" value="1"/>
</dbReference>
<dbReference type="InterPro" id="IPR043004">
    <property type="entry name" value="MvaI_BcnI_cat"/>
</dbReference>
<name>A0A382WJE3_9ZZZZ</name>
<evidence type="ECO:0000259" key="1">
    <source>
        <dbReference type="Pfam" id="PF15515"/>
    </source>
</evidence>
<dbReference type="EMBL" id="UINC01160023">
    <property type="protein sequence ID" value="SVD58435.1"/>
    <property type="molecule type" value="Genomic_DNA"/>
</dbReference>
<feature type="non-terminal residue" evidence="2">
    <location>
        <position position="1"/>
    </location>
</feature>
<gene>
    <name evidence="2" type="ORF">METZ01_LOCUS411289</name>
</gene>
<sequence>PPPASSVAVELLAKLRSLAHHGTLPAIGSGANSVGLSVEAALGIPPNSNKAPDYKGIELKSGRSLSDDKNKSLLAMVPDWKASPIGSYAELLYKHGYLKEDGLKYLQCSVDGVRPNPQGLSLTVDLEVGRLIETHSDGQTTRPILYWDLEEFQQRLAAKHAETFWIEAEEAPDGFQLKRIFHTTTPRLSSMAMFLTDGTIFVDHTIRQKPEGGTRDHGMLFRIKVRNLQQLFTVEGEYLL</sequence>